<organism evidence="2 3">
    <name type="scientific">Vicia faba</name>
    <name type="common">Broad bean</name>
    <name type="synonym">Faba vulgaris</name>
    <dbReference type="NCBI Taxonomy" id="3906"/>
    <lineage>
        <taxon>Eukaryota</taxon>
        <taxon>Viridiplantae</taxon>
        <taxon>Streptophyta</taxon>
        <taxon>Embryophyta</taxon>
        <taxon>Tracheophyta</taxon>
        <taxon>Spermatophyta</taxon>
        <taxon>Magnoliopsida</taxon>
        <taxon>eudicotyledons</taxon>
        <taxon>Gunneridae</taxon>
        <taxon>Pentapetalae</taxon>
        <taxon>rosids</taxon>
        <taxon>fabids</taxon>
        <taxon>Fabales</taxon>
        <taxon>Fabaceae</taxon>
        <taxon>Papilionoideae</taxon>
        <taxon>50 kb inversion clade</taxon>
        <taxon>NPAAA clade</taxon>
        <taxon>Hologalegina</taxon>
        <taxon>IRL clade</taxon>
        <taxon>Fabeae</taxon>
        <taxon>Vicia</taxon>
    </lineage>
</organism>
<accession>A0AAV0YT23</accession>
<evidence type="ECO:0000313" key="3">
    <source>
        <dbReference type="Proteomes" id="UP001157006"/>
    </source>
</evidence>
<proteinExistence type="predicted"/>
<feature type="region of interest" description="Disordered" evidence="1">
    <location>
        <begin position="28"/>
        <end position="49"/>
    </location>
</feature>
<dbReference type="EMBL" id="OX451736">
    <property type="protein sequence ID" value="CAI8589019.1"/>
    <property type="molecule type" value="Genomic_DNA"/>
</dbReference>
<gene>
    <name evidence="2" type="ORF">VFH_I374880</name>
</gene>
<sequence length="97" mass="10451">MTTTPSITLEVEQLTTVAVNFSICEPSPSHSLIKRSQGDSPSTLVEGGSPKRTCLSEGVEFEALTHFFWLISILLSGIPSTLEEFSSTVSSEDLAFV</sequence>
<name>A0AAV0YT23_VICFA</name>
<reference evidence="2 3" key="1">
    <citation type="submission" date="2023-01" db="EMBL/GenBank/DDBJ databases">
        <authorList>
            <person name="Kreplak J."/>
        </authorList>
    </citation>
    <scope>NUCLEOTIDE SEQUENCE [LARGE SCALE GENOMIC DNA]</scope>
</reference>
<protein>
    <submittedName>
        <fullName evidence="2">Uncharacterized protein</fullName>
    </submittedName>
</protein>
<keyword evidence="3" id="KW-1185">Reference proteome</keyword>
<dbReference type="Proteomes" id="UP001157006">
    <property type="component" value="Chromosome 1L"/>
</dbReference>
<evidence type="ECO:0000256" key="1">
    <source>
        <dbReference type="SAM" id="MobiDB-lite"/>
    </source>
</evidence>
<dbReference type="AlphaFoldDB" id="A0AAV0YT23"/>
<evidence type="ECO:0000313" key="2">
    <source>
        <dbReference type="EMBL" id="CAI8589019.1"/>
    </source>
</evidence>